<organism evidence="2 3">
    <name type="scientific">Streptomyces dangxiongensis</name>
    <dbReference type="NCBI Taxonomy" id="1442032"/>
    <lineage>
        <taxon>Bacteria</taxon>
        <taxon>Bacillati</taxon>
        <taxon>Actinomycetota</taxon>
        <taxon>Actinomycetes</taxon>
        <taxon>Kitasatosporales</taxon>
        <taxon>Streptomycetaceae</taxon>
        <taxon>Streptomyces</taxon>
    </lineage>
</organism>
<sequence>MSVRDNSGFGRIEAMDDDERIRAAAMAGGVDTVVSDLPDRYDTMLGRHFEEGRQLSGGQWQKVALSRAFMRRAPVVVLDEPTSAIDAEAESEIFGRLRDIAAEATSLIIAHRFATVRIADRIVVLDQGRVVEEGSHEDLLSADGMYAHLFNLQAAGYLGEPASQ</sequence>
<dbReference type="GO" id="GO:0015421">
    <property type="term" value="F:ABC-type oligopeptide transporter activity"/>
    <property type="evidence" value="ECO:0007669"/>
    <property type="project" value="TreeGrafter"/>
</dbReference>
<dbReference type="Pfam" id="PF00005">
    <property type="entry name" value="ABC_tran"/>
    <property type="match status" value="1"/>
</dbReference>
<name>A0A3G2J8L9_9ACTN</name>
<dbReference type="InterPro" id="IPR017871">
    <property type="entry name" value="ABC_transporter-like_CS"/>
</dbReference>
<protein>
    <submittedName>
        <fullName evidence="2">ATP-binding cassette domain-containing protein</fullName>
    </submittedName>
</protein>
<dbReference type="InterPro" id="IPR039421">
    <property type="entry name" value="Type_1_exporter"/>
</dbReference>
<proteinExistence type="predicted"/>
<dbReference type="Gene3D" id="3.40.50.300">
    <property type="entry name" value="P-loop containing nucleotide triphosphate hydrolases"/>
    <property type="match status" value="1"/>
</dbReference>
<dbReference type="InterPro" id="IPR003439">
    <property type="entry name" value="ABC_transporter-like_ATP-bd"/>
</dbReference>
<dbReference type="InterPro" id="IPR027417">
    <property type="entry name" value="P-loop_NTPase"/>
</dbReference>
<keyword evidence="3" id="KW-1185">Reference proteome</keyword>
<dbReference type="PANTHER" id="PTHR43394:SF1">
    <property type="entry name" value="ATP-BINDING CASSETTE SUB-FAMILY B MEMBER 10, MITOCHONDRIAL"/>
    <property type="match status" value="1"/>
</dbReference>
<dbReference type="PANTHER" id="PTHR43394">
    <property type="entry name" value="ATP-DEPENDENT PERMEASE MDL1, MITOCHONDRIAL"/>
    <property type="match status" value="1"/>
</dbReference>
<accession>A0A3G2J8L9</accession>
<feature type="domain" description="ABC transporter" evidence="1">
    <location>
        <begin position="30"/>
        <end position="83"/>
    </location>
</feature>
<keyword evidence="2" id="KW-0067">ATP-binding</keyword>
<dbReference type="GO" id="GO:0016887">
    <property type="term" value="F:ATP hydrolysis activity"/>
    <property type="evidence" value="ECO:0007669"/>
    <property type="project" value="InterPro"/>
</dbReference>
<dbReference type="OrthoDB" id="9806127at2"/>
<keyword evidence="2" id="KW-0547">Nucleotide-binding</keyword>
<dbReference type="PROSITE" id="PS00211">
    <property type="entry name" value="ABC_TRANSPORTER_1"/>
    <property type="match status" value="1"/>
</dbReference>
<evidence type="ECO:0000313" key="3">
    <source>
        <dbReference type="Proteomes" id="UP000268329"/>
    </source>
</evidence>
<dbReference type="EMBL" id="CP033073">
    <property type="protein sequence ID" value="AYN38494.1"/>
    <property type="molecule type" value="Genomic_DNA"/>
</dbReference>
<dbReference type="SUPFAM" id="SSF52540">
    <property type="entry name" value="P-loop containing nucleoside triphosphate hydrolases"/>
    <property type="match status" value="1"/>
</dbReference>
<reference evidence="2 3" key="1">
    <citation type="submission" date="2018-10" db="EMBL/GenBank/DDBJ databases">
        <title>The genome of Streptomyces dangxiongensis Z022.</title>
        <authorList>
            <person name="Zhang B."/>
        </authorList>
    </citation>
    <scope>NUCLEOTIDE SEQUENCE [LARGE SCALE GENOMIC DNA]</scope>
    <source>
        <strain evidence="2 3">Z022</strain>
    </source>
</reference>
<evidence type="ECO:0000313" key="2">
    <source>
        <dbReference type="EMBL" id="AYN38494.1"/>
    </source>
</evidence>
<dbReference type="AlphaFoldDB" id="A0A3G2J8L9"/>
<evidence type="ECO:0000259" key="1">
    <source>
        <dbReference type="Pfam" id="PF00005"/>
    </source>
</evidence>
<dbReference type="KEGG" id="sdd:D9753_05670"/>
<gene>
    <name evidence="2" type="ORF">D9753_05670</name>
</gene>
<dbReference type="Proteomes" id="UP000268329">
    <property type="component" value="Chromosome"/>
</dbReference>
<dbReference type="GO" id="GO:0005524">
    <property type="term" value="F:ATP binding"/>
    <property type="evidence" value="ECO:0007669"/>
    <property type="project" value="UniProtKB-KW"/>
</dbReference>